<dbReference type="GO" id="GO:0048487">
    <property type="term" value="F:beta-tubulin binding"/>
    <property type="evidence" value="ECO:0007669"/>
    <property type="project" value="InterPro"/>
</dbReference>
<dbReference type="InterPro" id="IPR036126">
    <property type="entry name" value="TBCA_sf"/>
</dbReference>
<dbReference type="Gene3D" id="1.20.58.90">
    <property type="match status" value="1"/>
</dbReference>
<dbReference type="GO" id="GO:0007023">
    <property type="term" value="P:post-chaperonin tubulin folding pathway"/>
    <property type="evidence" value="ECO:0007669"/>
    <property type="project" value="UniProtKB-UniRule"/>
</dbReference>
<dbReference type="KEGG" id="mrr:Moror_6375"/>
<proteinExistence type="inferred from homology"/>
<protein>
    <recommendedName>
        <fullName evidence="3">Tubulin-specific chaperone A</fullName>
    </recommendedName>
</protein>
<reference evidence="4 5" key="1">
    <citation type="journal article" date="2014" name="BMC Genomics">
        <title>Genome and secretome analysis of the hemibiotrophic fungal pathogen, Moniliophthora roreri, which causes frosty pod rot disease of cacao: mechanisms of the biotrophic and necrotrophic phases.</title>
        <authorList>
            <person name="Meinhardt L.W."/>
            <person name="Costa G.G.L."/>
            <person name="Thomazella D.P.T."/>
            <person name="Teixeira P.J.P.L."/>
            <person name="Carazzolle M.F."/>
            <person name="Schuster S.C."/>
            <person name="Carlson J.E."/>
            <person name="Guiltinan M.J."/>
            <person name="Mieczkowski P."/>
            <person name="Farmer A."/>
            <person name="Ramaraj T."/>
            <person name="Crozier J."/>
            <person name="Davis R.E."/>
            <person name="Shao J."/>
            <person name="Melnick R.L."/>
            <person name="Pereira G.A.G."/>
            <person name="Bailey B.A."/>
        </authorList>
    </citation>
    <scope>NUCLEOTIDE SEQUENCE [LARGE SCALE GENOMIC DNA]</scope>
    <source>
        <strain evidence="4 5">MCA 2997</strain>
    </source>
</reference>
<dbReference type="EMBL" id="AWSO01000035">
    <property type="protein sequence ID" value="ESK97154.1"/>
    <property type="molecule type" value="Genomic_DNA"/>
</dbReference>
<dbReference type="PANTHER" id="PTHR21500:SF0">
    <property type="entry name" value="TUBULIN-SPECIFIC CHAPERONE A"/>
    <property type="match status" value="1"/>
</dbReference>
<dbReference type="GO" id="GO:0007021">
    <property type="term" value="P:tubulin complex assembly"/>
    <property type="evidence" value="ECO:0007669"/>
    <property type="project" value="UniProtKB-UniRule"/>
</dbReference>
<evidence type="ECO:0000256" key="3">
    <source>
        <dbReference type="RuleBase" id="RU364030"/>
    </source>
</evidence>
<comment type="caution">
    <text evidence="4">The sequence shown here is derived from an EMBL/GenBank/DDBJ whole genome shotgun (WGS) entry which is preliminary data.</text>
</comment>
<evidence type="ECO:0000313" key="5">
    <source>
        <dbReference type="Proteomes" id="UP000017559"/>
    </source>
</evidence>
<evidence type="ECO:0000313" key="4">
    <source>
        <dbReference type="EMBL" id="ESK97154.1"/>
    </source>
</evidence>
<dbReference type="SUPFAM" id="SSF46988">
    <property type="entry name" value="Tubulin chaperone cofactor A"/>
    <property type="match status" value="1"/>
</dbReference>
<evidence type="ECO:0000256" key="2">
    <source>
        <dbReference type="ARBA" id="ARBA00023186"/>
    </source>
</evidence>
<dbReference type="PANTHER" id="PTHR21500">
    <property type="entry name" value="TUBULIN-SPECIFIC CHAPERONE A"/>
    <property type="match status" value="1"/>
</dbReference>
<organism evidence="4 5">
    <name type="scientific">Moniliophthora roreri (strain MCA 2997)</name>
    <name type="common">Cocoa frosty pod rot fungus</name>
    <name type="synonym">Crinipellis roreri</name>
    <dbReference type="NCBI Taxonomy" id="1381753"/>
    <lineage>
        <taxon>Eukaryota</taxon>
        <taxon>Fungi</taxon>
        <taxon>Dikarya</taxon>
        <taxon>Basidiomycota</taxon>
        <taxon>Agaricomycotina</taxon>
        <taxon>Agaricomycetes</taxon>
        <taxon>Agaricomycetidae</taxon>
        <taxon>Agaricales</taxon>
        <taxon>Marasmiineae</taxon>
        <taxon>Marasmiaceae</taxon>
        <taxon>Moniliophthora</taxon>
    </lineage>
</organism>
<accession>V2YZM9</accession>
<dbReference type="InterPro" id="IPR004226">
    <property type="entry name" value="TBCA"/>
</dbReference>
<dbReference type="OrthoDB" id="296187at2759"/>
<keyword evidence="3" id="KW-0493">Microtubule</keyword>
<name>V2YZM9_MONRO</name>
<sequence length="113" mass="12806">MSDANTLKRQLKIKSGAAKRLLKENGLYRKEAQDLLARREKLIADGVNTDEWEVKNATNMYEESNKMIRDSSDRLLSVIAELKELVNAAHKEAEFAEDVELKNAESILREASS</sequence>
<keyword evidence="5" id="KW-1185">Reference proteome</keyword>
<dbReference type="Proteomes" id="UP000017559">
    <property type="component" value="Unassembled WGS sequence"/>
</dbReference>
<evidence type="ECO:0000256" key="1">
    <source>
        <dbReference type="ARBA" id="ARBA00006806"/>
    </source>
</evidence>
<dbReference type="HOGENOM" id="CLU_130569_3_1_1"/>
<dbReference type="GO" id="GO:0005874">
    <property type="term" value="C:microtubule"/>
    <property type="evidence" value="ECO:0007669"/>
    <property type="project" value="UniProtKB-KW"/>
</dbReference>
<keyword evidence="3" id="KW-0963">Cytoplasm</keyword>
<keyword evidence="3" id="KW-0206">Cytoskeleton</keyword>
<keyword evidence="2 3" id="KW-0143">Chaperone</keyword>
<dbReference type="AlphaFoldDB" id="V2YZM9"/>
<dbReference type="STRING" id="1381753.V2YZM9"/>
<dbReference type="Pfam" id="PF02970">
    <property type="entry name" value="TBCA"/>
    <property type="match status" value="1"/>
</dbReference>
<comment type="subunit">
    <text evidence="3">Supercomplex made of cofactors A to E. Cofactors A and D function by capturing and stabilizing tubulin in a quasi-native conformation. Cofactor E binds to the cofactor D-tubulin complex; interaction with cofactor C then causes the release of tubulin polypeptides that are committed to the native state.</text>
</comment>
<comment type="subcellular location">
    <subcellularLocation>
        <location evidence="3">Cytoplasm</location>
        <location evidence="3">Cytoskeleton</location>
    </subcellularLocation>
</comment>
<dbReference type="GO" id="GO:0005829">
    <property type="term" value="C:cytosol"/>
    <property type="evidence" value="ECO:0007669"/>
    <property type="project" value="TreeGrafter"/>
</dbReference>
<gene>
    <name evidence="4" type="ORF">Moror_6375</name>
</gene>
<comment type="similarity">
    <text evidence="1 3">Belongs to the TBCA family.</text>
</comment>